<feature type="transmembrane region" description="Helical" evidence="5">
    <location>
        <begin position="334"/>
        <end position="356"/>
    </location>
</feature>
<keyword evidence="3 5" id="KW-1133">Transmembrane helix</keyword>
<feature type="transmembrane region" description="Helical" evidence="5">
    <location>
        <begin position="240"/>
        <end position="256"/>
    </location>
</feature>
<dbReference type="InterPro" id="IPR007016">
    <property type="entry name" value="O-antigen_ligase-rel_domated"/>
</dbReference>
<feature type="transmembrane region" description="Helical" evidence="5">
    <location>
        <begin position="218"/>
        <end position="234"/>
    </location>
</feature>
<evidence type="ECO:0000256" key="1">
    <source>
        <dbReference type="ARBA" id="ARBA00004141"/>
    </source>
</evidence>
<keyword evidence="7" id="KW-0436">Ligase</keyword>
<feature type="transmembrane region" description="Helical" evidence="5">
    <location>
        <begin position="121"/>
        <end position="141"/>
    </location>
</feature>
<feature type="transmembrane region" description="Helical" evidence="5">
    <location>
        <begin position="86"/>
        <end position="109"/>
    </location>
</feature>
<dbReference type="GO" id="GO:0016020">
    <property type="term" value="C:membrane"/>
    <property type="evidence" value="ECO:0007669"/>
    <property type="project" value="UniProtKB-SubCell"/>
</dbReference>
<feature type="transmembrane region" description="Helical" evidence="5">
    <location>
        <begin position="12"/>
        <end position="30"/>
    </location>
</feature>
<protein>
    <submittedName>
        <fullName evidence="7">O-antigen ligase domain-containing protein</fullName>
    </submittedName>
</protein>
<feature type="transmembrane region" description="Helical" evidence="5">
    <location>
        <begin position="494"/>
        <end position="512"/>
    </location>
</feature>
<evidence type="ECO:0000256" key="2">
    <source>
        <dbReference type="ARBA" id="ARBA00022692"/>
    </source>
</evidence>
<feature type="transmembrane region" description="Helical" evidence="5">
    <location>
        <begin position="42"/>
        <end position="61"/>
    </location>
</feature>
<feature type="transmembrane region" description="Helical" evidence="5">
    <location>
        <begin position="265"/>
        <end position="283"/>
    </location>
</feature>
<evidence type="ECO:0000256" key="4">
    <source>
        <dbReference type="ARBA" id="ARBA00023136"/>
    </source>
</evidence>
<dbReference type="EMBL" id="QOHO01000108">
    <property type="protein sequence ID" value="RFZ75972.1"/>
    <property type="molecule type" value="Genomic_DNA"/>
</dbReference>
<dbReference type="Pfam" id="PF04932">
    <property type="entry name" value="Wzy_C"/>
    <property type="match status" value="1"/>
</dbReference>
<proteinExistence type="predicted"/>
<dbReference type="OrthoDB" id="9796676at2"/>
<evidence type="ECO:0000256" key="5">
    <source>
        <dbReference type="SAM" id="Phobius"/>
    </source>
</evidence>
<dbReference type="AlphaFoldDB" id="A0A3E2N4S2"/>
<dbReference type="PANTHER" id="PTHR37422">
    <property type="entry name" value="TEICHURONIC ACID BIOSYNTHESIS PROTEIN TUAE"/>
    <property type="match status" value="1"/>
</dbReference>
<keyword evidence="2 5" id="KW-0812">Transmembrane</keyword>
<feature type="transmembrane region" description="Helical" evidence="5">
    <location>
        <begin position="148"/>
        <end position="167"/>
    </location>
</feature>
<accession>A0A3E2N4S2</accession>
<dbReference type="RefSeq" id="WP_117419833.1">
    <property type="nucleotide sequence ID" value="NZ_QOHO01000108.1"/>
</dbReference>
<dbReference type="Proteomes" id="UP000260680">
    <property type="component" value="Unassembled WGS sequence"/>
</dbReference>
<feature type="transmembrane region" description="Helical" evidence="5">
    <location>
        <begin position="194"/>
        <end position="211"/>
    </location>
</feature>
<dbReference type="PANTHER" id="PTHR37422:SF13">
    <property type="entry name" value="LIPOPOLYSACCHARIDE BIOSYNTHESIS PROTEIN PA4999-RELATED"/>
    <property type="match status" value="1"/>
</dbReference>
<feature type="transmembrane region" description="Helical" evidence="5">
    <location>
        <begin position="436"/>
        <end position="459"/>
    </location>
</feature>
<evidence type="ECO:0000256" key="3">
    <source>
        <dbReference type="ARBA" id="ARBA00022989"/>
    </source>
</evidence>
<feature type="transmembrane region" description="Helical" evidence="5">
    <location>
        <begin position="471"/>
        <end position="488"/>
    </location>
</feature>
<feature type="domain" description="O-antigen ligase-related" evidence="6">
    <location>
        <begin position="308"/>
        <end position="452"/>
    </location>
</feature>
<dbReference type="GO" id="GO:0016874">
    <property type="term" value="F:ligase activity"/>
    <property type="evidence" value="ECO:0007669"/>
    <property type="project" value="UniProtKB-KW"/>
</dbReference>
<evidence type="ECO:0000259" key="6">
    <source>
        <dbReference type="Pfam" id="PF04932"/>
    </source>
</evidence>
<comment type="subcellular location">
    <subcellularLocation>
        <location evidence="1">Membrane</location>
        <topology evidence="1">Multi-pass membrane protein</topology>
    </subcellularLocation>
</comment>
<evidence type="ECO:0000313" key="8">
    <source>
        <dbReference type="Proteomes" id="UP000260680"/>
    </source>
</evidence>
<evidence type="ECO:0000313" key="7">
    <source>
        <dbReference type="EMBL" id="RFZ75972.1"/>
    </source>
</evidence>
<organism evidence="7 8">
    <name type="scientific">Lacrimispora amygdalina</name>
    <dbReference type="NCBI Taxonomy" id="253257"/>
    <lineage>
        <taxon>Bacteria</taxon>
        <taxon>Bacillati</taxon>
        <taxon>Bacillota</taxon>
        <taxon>Clostridia</taxon>
        <taxon>Lachnospirales</taxon>
        <taxon>Lachnospiraceae</taxon>
        <taxon>Lacrimispora</taxon>
    </lineage>
</organism>
<dbReference type="InterPro" id="IPR051533">
    <property type="entry name" value="WaaL-like"/>
</dbReference>
<sequence>MKIISEKTRFLTWIVAIYVLAIGIGTPLIIRNAYFDILVVKYYYYCLCTISLTILIVLYGLTSGKKSVNLYLSDGNLKERLKKLSVADISLLVFYFNAVLSTFTSSYLYESFWGNEGRYTGLFLITLYVLSYFFISRFWVFKAYFIDLMLGIGILVCLFGITDYFKLDIFRFKVLMLEEQRAIFTSTIGNINTYTAYVGIIVAISAVLYATSKEKRRIAVYYICLIISFIAIVTGTSDNAYLSLLALFVFLPFYLFENRLGVRKYITILATFLSVIQGIDWVNKAFPDKVLGVDGVFNVVIMSGLLMYLIAGLWIIVFLLVYIKNKNSEIKYNYKFRSIWLLFVCIGILIVLFILYDCNSAGHAERYGGLSNYFQLNDNWGTHRGFIWRKSIERYKELPIWKKVVGYGPETFGILMLDRFKNNPYNEIFDSAHNEYLHILMTMGILGLVSYLVFVFGVIKDCCSRNSKNPYIIAIAFGVICYAVQAFVNLNLPIVTPIFWLLAGMGASRLLTTDNKSQ</sequence>
<feature type="transmembrane region" description="Helical" evidence="5">
    <location>
        <begin position="295"/>
        <end position="322"/>
    </location>
</feature>
<keyword evidence="4 5" id="KW-0472">Membrane</keyword>
<gene>
    <name evidence="7" type="ORF">DS742_26015</name>
</gene>
<comment type="caution">
    <text evidence="7">The sequence shown here is derived from an EMBL/GenBank/DDBJ whole genome shotgun (WGS) entry which is preliminary data.</text>
</comment>
<name>A0A3E2N4S2_9FIRM</name>
<reference evidence="7 8" key="1">
    <citation type="submission" date="2018-07" db="EMBL/GenBank/DDBJ databases">
        <title>New species, Clostridium PI-S10-A1B.</title>
        <authorList>
            <person name="Krishna G."/>
            <person name="Summeta K."/>
            <person name="Shikha S."/>
            <person name="Prabhu P.B."/>
            <person name="Suresh K."/>
        </authorList>
    </citation>
    <scope>NUCLEOTIDE SEQUENCE [LARGE SCALE GENOMIC DNA]</scope>
    <source>
        <strain evidence="7 8">PI-S10-A1B</strain>
    </source>
</reference>